<comment type="catalytic activity">
    <reaction evidence="5">
        <text>Release of N-terminal amino acids, preferentially methionine, from peptides and arylamides.</text>
        <dbReference type="EC" id="3.4.11.18"/>
    </reaction>
</comment>
<dbReference type="FunCoup" id="R7UJT7">
    <property type="interactions" value="153"/>
</dbReference>
<comment type="function">
    <text evidence="5">Cotranslationally removes the N-terminal methionine from nascent proteins. The N-terminal methionine is often cleaved when the second residue in the primary sequence is small and uncharged (Met-Ala-, Cys, Gly, Pro, Ser, Thr, or Val).</text>
</comment>
<protein>
    <recommendedName>
        <fullName evidence="5">Methionine aminopeptidase</fullName>
        <ecNumber evidence="5">3.4.11.18</ecNumber>
    </recommendedName>
</protein>
<feature type="domain" description="Peptidase M24" evidence="6">
    <location>
        <begin position="71"/>
        <end position="297"/>
    </location>
</feature>
<dbReference type="Gene3D" id="3.90.230.10">
    <property type="entry name" value="Creatinase/methionine aminopeptidase superfamily"/>
    <property type="match status" value="1"/>
</dbReference>
<evidence type="ECO:0000256" key="5">
    <source>
        <dbReference type="RuleBase" id="RU003653"/>
    </source>
</evidence>
<dbReference type="SUPFAM" id="SSF55920">
    <property type="entry name" value="Creatinase/aminopeptidase"/>
    <property type="match status" value="1"/>
</dbReference>
<reference evidence="9" key="1">
    <citation type="submission" date="2012-12" db="EMBL/GenBank/DDBJ databases">
        <authorList>
            <person name="Hellsten U."/>
            <person name="Grimwood J."/>
            <person name="Chapman J.A."/>
            <person name="Shapiro H."/>
            <person name="Aerts A."/>
            <person name="Otillar R.P."/>
            <person name="Terry A.Y."/>
            <person name="Boore J.L."/>
            <person name="Simakov O."/>
            <person name="Marletaz F."/>
            <person name="Cho S.-J."/>
            <person name="Edsinger-Gonzales E."/>
            <person name="Havlak P."/>
            <person name="Kuo D.-H."/>
            <person name="Larsson T."/>
            <person name="Lv J."/>
            <person name="Arendt D."/>
            <person name="Savage R."/>
            <person name="Osoegawa K."/>
            <person name="de Jong P."/>
            <person name="Lindberg D.R."/>
            <person name="Seaver E.C."/>
            <person name="Weisblat D.A."/>
            <person name="Putnam N.H."/>
            <person name="Grigoriev I.V."/>
            <person name="Rokhsar D.S."/>
        </authorList>
    </citation>
    <scope>NUCLEOTIDE SEQUENCE</scope>
    <source>
        <strain evidence="9">I ESC-2004</strain>
    </source>
</reference>
<organism evidence="7">
    <name type="scientific">Capitella teleta</name>
    <name type="common">Polychaete worm</name>
    <dbReference type="NCBI Taxonomy" id="283909"/>
    <lineage>
        <taxon>Eukaryota</taxon>
        <taxon>Metazoa</taxon>
        <taxon>Spiralia</taxon>
        <taxon>Lophotrochozoa</taxon>
        <taxon>Annelida</taxon>
        <taxon>Polychaeta</taxon>
        <taxon>Sedentaria</taxon>
        <taxon>Scolecida</taxon>
        <taxon>Capitellidae</taxon>
        <taxon>Capitella</taxon>
    </lineage>
</organism>
<dbReference type="Pfam" id="PF00557">
    <property type="entry name" value="Peptidase_M24"/>
    <property type="match status" value="1"/>
</dbReference>
<dbReference type="AlphaFoldDB" id="R7UJT7"/>
<evidence type="ECO:0000313" key="8">
    <source>
        <dbReference type="EnsemblMetazoa" id="CapteP175182"/>
    </source>
</evidence>
<dbReference type="GO" id="GO:0070006">
    <property type="term" value="F:metalloaminopeptidase activity"/>
    <property type="evidence" value="ECO:0007669"/>
    <property type="project" value="InterPro"/>
</dbReference>
<evidence type="ECO:0000313" key="7">
    <source>
        <dbReference type="EMBL" id="ELU03517.1"/>
    </source>
</evidence>
<keyword evidence="2 5" id="KW-0645">Protease</keyword>
<dbReference type="InterPro" id="IPR001714">
    <property type="entry name" value="Pept_M24_MAP"/>
</dbReference>
<dbReference type="GO" id="GO:0006508">
    <property type="term" value="P:proteolysis"/>
    <property type="evidence" value="ECO:0007669"/>
    <property type="project" value="UniProtKB-KW"/>
</dbReference>
<evidence type="ECO:0000256" key="1">
    <source>
        <dbReference type="ARBA" id="ARBA00022438"/>
    </source>
</evidence>
<gene>
    <name evidence="7" type="ORF">CAPTEDRAFT_175182</name>
</gene>
<reference evidence="8" key="3">
    <citation type="submission" date="2015-06" db="UniProtKB">
        <authorList>
            <consortium name="EnsemblMetazoa"/>
        </authorList>
    </citation>
    <scope>IDENTIFICATION</scope>
</reference>
<reference evidence="7 9" key="2">
    <citation type="journal article" date="2013" name="Nature">
        <title>Insights into bilaterian evolution from three spiralian genomes.</title>
        <authorList>
            <person name="Simakov O."/>
            <person name="Marletaz F."/>
            <person name="Cho S.J."/>
            <person name="Edsinger-Gonzales E."/>
            <person name="Havlak P."/>
            <person name="Hellsten U."/>
            <person name="Kuo D.H."/>
            <person name="Larsson T."/>
            <person name="Lv J."/>
            <person name="Arendt D."/>
            <person name="Savage R."/>
            <person name="Osoegawa K."/>
            <person name="de Jong P."/>
            <person name="Grimwood J."/>
            <person name="Chapman J.A."/>
            <person name="Shapiro H."/>
            <person name="Aerts A."/>
            <person name="Otillar R.P."/>
            <person name="Terry A.Y."/>
            <person name="Boore J.L."/>
            <person name="Grigoriev I.V."/>
            <person name="Lindberg D.R."/>
            <person name="Seaver E.C."/>
            <person name="Weisblat D.A."/>
            <person name="Putnam N.H."/>
            <person name="Rokhsar D.S."/>
        </authorList>
    </citation>
    <scope>NUCLEOTIDE SEQUENCE</scope>
    <source>
        <strain evidence="7 9">I ESC-2004</strain>
    </source>
</reference>
<keyword evidence="4" id="KW-0378">Hydrolase</keyword>
<dbReference type="HOGENOM" id="CLU_015857_1_1_1"/>
<evidence type="ECO:0000256" key="4">
    <source>
        <dbReference type="ARBA" id="ARBA00022801"/>
    </source>
</evidence>
<dbReference type="InterPro" id="IPR002467">
    <property type="entry name" value="Pept_M24A_MAP1"/>
</dbReference>
<dbReference type="EMBL" id="AMQN01008410">
    <property type="status" value="NOT_ANNOTATED_CDS"/>
    <property type="molecule type" value="Genomic_DNA"/>
</dbReference>
<dbReference type="OMA" id="SSKMYVM"/>
<dbReference type="EC" id="3.4.11.18" evidence="5"/>
<accession>R7UJT7</accession>
<dbReference type="STRING" id="283909.R7UJT7"/>
<evidence type="ECO:0000256" key="2">
    <source>
        <dbReference type="ARBA" id="ARBA00022670"/>
    </source>
</evidence>
<name>R7UJT7_CAPTE</name>
<dbReference type="InterPro" id="IPR036005">
    <property type="entry name" value="Creatinase/aminopeptidase-like"/>
</dbReference>
<dbReference type="InterPro" id="IPR000994">
    <property type="entry name" value="Pept_M24"/>
</dbReference>
<keyword evidence="1 5" id="KW-0031">Aminopeptidase</keyword>
<dbReference type="NCBIfam" id="TIGR00500">
    <property type="entry name" value="met_pdase_I"/>
    <property type="match status" value="1"/>
</dbReference>
<keyword evidence="3 5" id="KW-0479">Metal-binding</keyword>
<dbReference type="OrthoDB" id="3209743at2759"/>
<evidence type="ECO:0000313" key="9">
    <source>
        <dbReference type="Proteomes" id="UP000014760"/>
    </source>
</evidence>
<comment type="cofactor">
    <cofactor evidence="5">
        <name>Co(2+)</name>
        <dbReference type="ChEBI" id="CHEBI:48828"/>
    </cofactor>
    <cofactor evidence="5">
        <name>Zn(2+)</name>
        <dbReference type="ChEBI" id="CHEBI:29105"/>
    </cofactor>
    <cofactor evidence="5">
        <name>Mn(2+)</name>
        <dbReference type="ChEBI" id="CHEBI:29035"/>
    </cofactor>
    <cofactor evidence="5">
        <name>Fe(2+)</name>
        <dbReference type="ChEBI" id="CHEBI:29033"/>
    </cofactor>
    <text evidence="5">Binds 2 divalent metal cations per subunit. Has a high-affinity and a low affinity metal-binding site. The true nature of the physiological cofactor is under debate. The enzyme is active with cobalt, zinc, manganese or divalent iron ions.</text>
</comment>
<dbReference type="GO" id="GO:0004239">
    <property type="term" value="F:initiator methionyl aminopeptidase activity"/>
    <property type="evidence" value="ECO:0007669"/>
    <property type="project" value="UniProtKB-EC"/>
</dbReference>
<dbReference type="GO" id="GO:0046872">
    <property type="term" value="F:metal ion binding"/>
    <property type="evidence" value="ECO:0007669"/>
    <property type="project" value="UniProtKB-KW"/>
</dbReference>
<dbReference type="PROSITE" id="PS00680">
    <property type="entry name" value="MAP_1"/>
    <property type="match status" value="1"/>
</dbReference>
<proteinExistence type="inferred from homology"/>
<dbReference type="PANTHER" id="PTHR43330:SF8">
    <property type="entry name" value="METHIONINE AMINOPEPTIDASE 1D, MITOCHONDRIAL"/>
    <property type="match status" value="1"/>
</dbReference>
<dbReference type="EMBL" id="KB303059">
    <property type="protein sequence ID" value="ELU03517.1"/>
    <property type="molecule type" value="Genomic_DNA"/>
</dbReference>
<keyword evidence="9" id="KW-1185">Reference proteome</keyword>
<dbReference type="EnsemblMetazoa" id="CapteT175182">
    <property type="protein sequence ID" value="CapteP175182"/>
    <property type="gene ID" value="CapteG175182"/>
</dbReference>
<evidence type="ECO:0000256" key="3">
    <source>
        <dbReference type="ARBA" id="ARBA00022723"/>
    </source>
</evidence>
<sequence length="305" mass="33455">MMRPTFTMWRHLANATHRNFSVVTPAKVSVSRPLPTSIPKPPYLSPGFFIKNILSAKNSKPEIKNLKQISGMRASCALASDILKRASELARPGVTTEDIDEFVMSQCIEHEAYPSPLLYKGFPKSVCTSVNNVACHGIPDDRPLQDGDIINIDITVFYKGFHGDTSATFPVGTVDAEAEFLIQVARECRDNAISICGPGVQFNQIGNAVMDTAEMYRFEVVPDFIGHGIGDYFHGAPDVLHFRNEVTDEMKEGMTFTIEPIVSEGSAQIAILSDGWTAVSLDDSRSAQFEHTVLVTADGVEILTQ</sequence>
<dbReference type="CDD" id="cd01086">
    <property type="entry name" value="MetAP1"/>
    <property type="match status" value="1"/>
</dbReference>
<comment type="similarity">
    <text evidence="5">Belongs to the peptidase M24A family.</text>
</comment>
<feature type="non-terminal residue" evidence="7">
    <location>
        <position position="1"/>
    </location>
</feature>
<evidence type="ECO:0000259" key="6">
    <source>
        <dbReference type="Pfam" id="PF00557"/>
    </source>
</evidence>
<dbReference type="PANTHER" id="PTHR43330">
    <property type="entry name" value="METHIONINE AMINOPEPTIDASE"/>
    <property type="match status" value="1"/>
</dbReference>
<dbReference type="HAMAP" id="MF_01974">
    <property type="entry name" value="MetAP_1"/>
    <property type="match status" value="1"/>
</dbReference>
<dbReference type="PRINTS" id="PR00599">
    <property type="entry name" value="MAPEPTIDASE"/>
</dbReference>
<dbReference type="Proteomes" id="UP000014760">
    <property type="component" value="Unassembled WGS sequence"/>
</dbReference>